<name>A0A8B2NND9_9HYPH</name>
<evidence type="ECO:0008006" key="3">
    <source>
        <dbReference type="Google" id="ProtNLM"/>
    </source>
</evidence>
<reference evidence="1 2" key="1">
    <citation type="submission" date="2018-05" db="EMBL/GenBank/DDBJ databases">
        <title>Acuticoccus sediminis sp. nov., isolated from deep-sea sediment of Indian Ocean.</title>
        <authorList>
            <person name="Liu X."/>
            <person name="Lai Q."/>
            <person name="Du Y."/>
            <person name="Sun F."/>
            <person name="Zhang X."/>
            <person name="Wang S."/>
            <person name="Shao Z."/>
        </authorList>
    </citation>
    <scope>NUCLEOTIDE SEQUENCE [LARGE SCALE GENOMIC DNA]</scope>
    <source>
        <strain evidence="1 2">PTG4-2</strain>
    </source>
</reference>
<dbReference type="OrthoDB" id="981968at2"/>
<comment type="caution">
    <text evidence="1">The sequence shown here is derived from an EMBL/GenBank/DDBJ whole genome shotgun (WGS) entry which is preliminary data.</text>
</comment>
<gene>
    <name evidence="1" type="ORF">DLJ53_08280</name>
</gene>
<protein>
    <recommendedName>
        <fullName evidence="3">Glycosaminoglycan attachment site</fullName>
    </recommendedName>
</protein>
<evidence type="ECO:0000313" key="2">
    <source>
        <dbReference type="Proteomes" id="UP000249590"/>
    </source>
</evidence>
<sequence>MTAPNHLQTACLPRRRFDALAGYTRQPFILLVTEEIEWHASSDERVLGVVTRDRIDHDFGWVALGRDEQLRFRAVAVNASLPSADAARGQLLERMSVLAAAPDVEFHQGDSERAPVDFFAPLVPAERLHPTFNILTSEERYSPARDLIAAMMRFHEDADGNFVEQFQTTGFDPRLWELYLFATFNELGYARDSAIAVPDFVLTGLSGRIAIEATTANPPGGGAPPPPNPTTPDEFTAYLQDYVPIKIARALTRKLNKTPPYCDTEELREIPFLLAVQDFHGPGSMRMVVPATTEYVFGIRHSLVNGRRKIERITEHRFGRSVEGSGFFSLPGAENISAVVVNPQGTITKFNRMGYLAGFGSRRVRMIRTGMRRGELDDDGPMPKPFSHAVHAPDYDESWVEGMVVLHNPNARIPLDPALIPGANHEFLQGDGGIMSLLPEFHPYFSQTAIAVESEDHKQAPVE</sequence>
<accession>A0A8B2NND9</accession>
<dbReference type="EMBL" id="QHHQ01000002">
    <property type="protein sequence ID" value="RAI01425.1"/>
    <property type="molecule type" value="Genomic_DNA"/>
</dbReference>
<proteinExistence type="predicted"/>
<keyword evidence="2" id="KW-1185">Reference proteome</keyword>
<dbReference type="Proteomes" id="UP000249590">
    <property type="component" value="Unassembled WGS sequence"/>
</dbReference>
<dbReference type="AlphaFoldDB" id="A0A8B2NND9"/>
<evidence type="ECO:0000313" key="1">
    <source>
        <dbReference type="EMBL" id="RAI01425.1"/>
    </source>
</evidence>
<dbReference type="RefSeq" id="WP_111344220.1">
    <property type="nucleotide sequence ID" value="NZ_QHHQ01000002.1"/>
</dbReference>
<organism evidence="1 2">
    <name type="scientific">Acuticoccus sediminis</name>
    <dbReference type="NCBI Taxonomy" id="2184697"/>
    <lineage>
        <taxon>Bacteria</taxon>
        <taxon>Pseudomonadati</taxon>
        <taxon>Pseudomonadota</taxon>
        <taxon>Alphaproteobacteria</taxon>
        <taxon>Hyphomicrobiales</taxon>
        <taxon>Amorphaceae</taxon>
        <taxon>Acuticoccus</taxon>
    </lineage>
</organism>